<organism evidence="2 3">
    <name type="scientific">Massilia haematophila</name>
    <dbReference type="NCBI Taxonomy" id="457923"/>
    <lineage>
        <taxon>Bacteria</taxon>
        <taxon>Pseudomonadati</taxon>
        <taxon>Pseudomonadota</taxon>
        <taxon>Betaproteobacteria</taxon>
        <taxon>Burkholderiales</taxon>
        <taxon>Oxalobacteraceae</taxon>
        <taxon>Telluria group</taxon>
        <taxon>Massilia</taxon>
    </lineage>
</organism>
<dbReference type="InterPro" id="IPR019546">
    <property type="entry name" value="TAT_signal_bac_arc"/>
</dbReference>
<name>A0ABV7PK12_9BURK</name>
<reference evidence="3" key="1">
    <citation type="journal article" date="2019" name="Int. J. Syst. Evol. Microbiol.">
        <title>The Global Catalogue of Microorganisms (GCM) 10K type strain sequencing project: providing services to taxonomists for standard genome sequencing and annotation.</title>
        <authorList>
            <consortium name="The Broad Institute Genomics Platform"/>
            <consortium name="The Broad Institute Genome Sequencing Center for Infectious Disease"/>
            <person name="Wu L."/>
            <person name="Ma J."/>
        </authorList>
    </citation>
    <scope>NUCLEOTIDE SEQUENCE [LARGE SCALE GENOMIC DNA]</scope>
    <source>
        <strain evidence="3">CCM 7480</strain>
    </source>
</reference>
<dbReference type="EMBL" id="JBHRVV010000001">
    <property type="protein sequence ID" value="MFC3458503.1"/>
    <property type="molecule type" value="Genomic_DNA"/>
</dbReference>
<accession>A0ABV7PK12</accession>
<gene>
    <name evidence="2" type="ORF">ACFOPH_09615</name>
</gene>
<sequence>MTNPKQAKDEAMKHEHAPAAQLAAQAQPDPARRSFLKAAPLGALVAVAGGAEAKPEMKPVEAAKPQVKRGYHETEHIRRYYQTAAYW</sequence>
<keyword evidence="3" id="KW-1185">Reference proteome</keyword>
<proteinExistence type="predicted"/>
<evidence type="ECO:0000256" key="1">
    <source>
        <dbReference type="SAM" id="MobiDB-lite"/>
    </source>
</evidence>
<comment type="caution">
    <text evidence="2">The sequence shown here is derived from an EMBL/GenBank/DDBJ whole genome shotgun (WGS) entry which is preliminary data.</text>
</comment>
<evidence type="ECO:0000313" key="3">
    <source>
        <dbReference type="Proteomes" id="UP001595665"/>
    </source>
</evidence>
<dbReference type="Proteomes" id="UP001595665">
    <property type="component" value="Unassembled WGS sequence"/>
</dbReference>
<evidence type="ECO:0000313" key="2">
    <source>
        <dbReference type="EMBL" id="MFC3458503.1"/>
    </source>
</evidence>
<feature type="compositionally biased region" description="Low complexity" evidence="1">
    <location>
        <begin position="18"/>
        <end position="29"/>
    </location>
</feature>
<feature type="region of interest" description="Disordered" evidence="1">
    <location>
        <begin position="1"/>
        <end position="31"/>
    </location>
</feature>
<dbReference type="InterPro" id="IPR014177">
    <property type="entry name" value="Formate_DH_TAT-contain"/>
</dbReference>
<dbReference type="NCBIfam" id="TIGR02811">
    <property type="entry name" value="formate_TAT"/>
    <property type="match status" value="1"/>
</dbReference>
<protein>
    <submittedName>
        <fullName evidence="2">Twin-arginine translocation signal domain-containing protein</fullName>
    </submittedName>
</protein>
<dbReference type="NCBIfam" id="TIGR01409">
    <property type="entry name" value="TAT_signal_seq"/>
    <property type="match status" value="1"/>
</dbReference>
<dbReference type="RefSeq" id="WP_312550357.1">
    <property type="nucleotide sequence ID" value="NZ_JBHRVV010000001.1"/>
</dbReference>
<dbReference type="InterPro" id="IPR006311">
    <property type="entry name" value="TAT_signal"/>
</dbReference>
<feature type="compositionally biased region" description="Basic and acidic residues" evidence="1">
    <location>
        <begin position="1"/>
        <end position="17"/>
    </location>
</feature>
<dbReference type="PROSITE" id="PS51318">
    <property type="entry name" value="TAT"/>
    <property type="match status" value="1"/>
</dbReference>